<dbReference type="InterPro" id="IPR048502">
    <property type="entry name" value="NamZ_N"/>
</dbReference>
<reference evidence="3 4" key="1">
    <citation type="submission" date="2024-01" db="EMBL/GenBank/DDBJ databases">
        <title>Uliginosibacterium soil sp. nov.</title>
        <authorList>
            <person name="Lv Y."/>
        </authorList>
    </citation>
    <scope>NUCLEOTIDE SEQUENCE [LARGE SCALE GENOMIC DNA]</scope>
    <source>
        <strain evidence="3 4">H3</strain>
    </source>
</reference>
<dbReference type="RefSeq" id="WP_327597925.1">
    <property type="nucleotide sequence ID" value="NZ_JAYXHS010000001.1"/>
</dbReference>
<dbReference type="InterPro" id="IPR048503">
    <property type="entry name" value="NamZ_C"/>
</dbReference>
<comment type="caution">
    <text evidence="3">The sequence shown here is derived from an EMBL/GenBank/DDBJ whole genome shotgun (WGS) entry which is preliminary data.</text>
</comment>
<sequence>MTHTAPPVLFGLDRLLAEPALRAPLAGRRVALLAHPASVTRDLTHAIDALASLPEINLSAAFGPQHGLRGDKQDNMMESPDYRDPRHGIPVFSLYGEVRKPTDAMMSSFDILLVDLQDLGCRIYTFITTLRYVLEAAAAHGKAVWVLDRPNPAGRPIEGLTLREGWESFVGAGPMPMRHGLTMGELGHWFIAKLGLQLEYKVIEMQGWQPEAAPGYGWPLGERNWVNPSPNAANLSMARAYAGTVMLEGVTLSEGRGTTRPLELFGAPDIHARSVLTEMQRLAPHWLQGCRLRECWFEPTFHKHAGKQCNGIQIHVEDGAYEHAAFKPWRLQALAFKALRNLQPDYALWRDFPYEYEFDRLAIDLINGSPILREWVDDNEAAPGDLDALTLADEAAWAIEREAFLLYR</sequence>
<name>A0ABU6K059_9RHOO</name>
<dbReference type="InterPro" id="IPR008302">
    <property type="entry name" value="NamZ"/>
</dbReference>
<dbReference type="Pfam" id="PF07075">
    <property type="entry name" value="NamZ_N"/>
    <property type="match status" value="1"/>
</dbReference>
<evidence type="ECO:0000313" key="4">
    <source>
        <dbReference type="Proteomes" id="UP001331561"/>
    </source>
</evidence>
<accession>A0ABU6K059</accession>
<proteinExistence type="predicted"/>
<dbReference type="Pfam" id="PF20732">
    <property type="entry name" value="NamZ_C"/>
    <property type="match status" value="1"/>
</dbReference>
<feature type="domain" description="Peptidoglycan beta-N-acetylmuramidase NamZ N-terminal" evidence="1">
    <location>
        <begin position="30"/>
        <end position="235"/>
    </location>
</feature>
<feature type="domain" description="Peptidoglycan beta-N-acetylmuramidase NamZ C-terminal" evidence="2">
    <location>
        <begin position="240"/>
        <end position="407"/>
    </location>
</feature>
<organism evidence="3 4">
    <name type="scientific">Uliginosibacterium silvisoli</name>
    <dbReference type="NCBI Taxonomy" id="3114758"/>
    <lineage>
        <taxon>Bacteria</taxon>
        <taxon>Pseudomonadati</taxon>
        <taxon>Pseudomonadota</taxon>
        <taxon>Betaproteobacteria</taxon>
        <taxon>Rhodocyclales</taxon>
        <taxon>Zoogloeaceae</taxon>
        <taxon>Uliginosibacterium</taxon>
    </lineage>
</organism>
<dbReference type="EMBL" id="JAYXHS010000001">
    <property type="protein sequence ID" value="MEC5384959.1"/>
    <property type="molecule type" value="Genomic_DNA"/>
</dbReference>
<dbReference type="PIRSF" id="PIRSF016719">
    <property type="entry name" value="UCP016719"/>
    <property type="match status" value="1"/>
</dbReference>
<keyword evidence="4" id="KW-1185">Reference proteome</keyword>
<evidence type="ECO:0000259" key="1">
    <source>
        <dbReference type="Pfam" id="PF07075"/>
    </source>
</evidence>
<dbReference type="Gene3D" id="3.40.50.12170">
    <property type="entry name" value="Uncharacterised protein PF07075, DUF1343"/>
    <property type="match status" value="1"/>
</dbReference>
<evidence type="ECO:0000259" key="2">
    <source>
        <dbReference type="Pfam" id="PF20732"/>
    </source>
</evidence>
<dbReference type="Gene3D" id="3.90.1150.140">
    <property type="match status" value="1"/>
</dbReference>
<dbReference type="PANTHER" id="PTHR42915">
    <property type="entry name" value="HYPOTHETICAL 460 KDA PROTEIN IN FEUA-SIGW INTERGENIC REGION [PRECURSOR]"/>
    <property type="match status" value="1"/>
</dbReference>
<protein>
    <submittedName>
        <fullName evidence="3">DUF1343 domain-containing protein</fullName>
    </submittedName>
</protein>
<gene>
    <name evidence="3" type="ORF">VVD49_04450</name>
</gene>
<dbReference type="Proteomes" id="UP001331561">
    <property type="component" value="Unassembled WGS sequence"/>
</dbReference>
<dbReference type="PANTHER" id="PTHR42915:SF1">
    <property type="entry name" value="PEPTIDOGLYCAN BETA-N-ACETYLMURAMIDASE NAMZ"/>
    <property type="match status" value="1"/>
</dbReference>
<evidence type="ECO:0000313" key="3">
    <source>
        <dbReference type="EMBL" id="MEC5384959.1"/>
    </source>
</evidence>